<keyword evidence="7" id="KW-1185">Reference proteome</keyword>
<evidence type="ECO:0000256" key="1">
    <source>
        <dbReference type="ARBA" id="ARBA00022490"/>
    </source>
</evidence>
<feature type="region of interest" description="Disordered" evidence="4">
    <location>
        <begin position="164"/>
        <end position="209"/>
    </location>
</feature>
<feature type="compositionally biased region" description="Basic and acidic residues" evidence="4">
    <location>
        <begin position="168"/>
        <end position="209"/>
    </location>
</feature>
<dbReference type="InterPro" id="IPR004029">
    <property type="entry name" value="UreE_N"/>
</dbReference>
<keyword evidence="3" id="KW-0143">Chaperone</keyword>
<dbReference type="Gene3D" id="2.60.260.20">
    <property type="entry name" value="Urease metallochaperone UreE, N-terminal domain"/>
    <property type="match status" value="1"/>
</dbReference>
<dbReference type="InterPro" id="IPR012406">
    <property type="entry name" value="UreE"/>
</dbReference>
<dbReference type="EMBL" id="JBHUDM010000001">
    <property type="protein sequence ID" value="MFD1641433.1"/>
    <property type="molecule type" value="Genomic_DNA"/>
</dbReference>
<dbReference type="SMART" id="SM00988">
    <property type="entry name" value="UreE_N"/>
    <property type="match status" value="1"/>
</dbReference>
<evidence type="ECO:0000313" key="6">
    <source>
        <dbReference type="EMBL" id="MFD1641433.1"/>
    </source>
</evidence>
<name>A0ABD6D6L8_9EURY</name>
<gene>
    <name evidence="6" type="primary">ureE</name>
    <name evidence="6" type="ORF">ACFSBW_06035</name>
</gene>
<dbReference type="SUPFAM" id="SSF69287">
    <property type="entry name" value="Urease metallochaperone UreE, N-terminal domain"/>
    <property type="match status" value="1"/>
</dbReference>
<feature type="domain" description="UreE urease accessory N-terminal" evidence="5">
    <location>
        <begin position="17"/>
        <end position="78"/>
    </location>
</feature>
<dbReference type="Pfam" id="PF02814">
    <property type="entry name" value="UreE_N"/>
    <property type="match status" value="1"/>
</dbReference>
<protein>
    <submittedName>
        <fullName evidence="6">Urease accessory protein UreE</fullName>
    </submittedName>
</protein>
<comment type="caution">
    <text evidence="6">The sequence shown here is derived from an EMBL/GenBank/DDBJ whole genome shotgun (WGS) entry which is preliminary data.</text>
</comment>
<keyword evidence="1" id="KW-0963">Cytoplasm</keyword>
<dbReference type="AlphaFoldDB" id="A0ABD6D6L8"/>
<dbReference type="HAMAP" id="MF_00822">
    <property type="entry name" value="UreE"/>
    <property type="match status" value="1"/>
</dbReference>
<evidence type="ECO:0000256" key="4">
    <source>
        <dbReference type="SAM" id="MobiDB-lite"/>
    </source>
</evidence>
<evidence type="ECO:0000256" key="3">
    <source>
        <dbReference type="ARBA" id="ARBA00023186"/>
    </source>
</evidence>
<dbReference type="InterPro" id="IPR036118">
    <property type="entry name" value="UreE_N_sf"/>
</dbReference>
<keyword evidence="2" id="KW-0533">Nickel</keyword>
<dbReference type="Proteomes" id="UP001597052">
    <property type="component" value="Unassembled WGS sequence"/>
</dbReference>
<proteinExistence type="inferred from homology"/>
<accession>A0ABD6D6L8</accession>
<sequence>MKRVDGVVGNRFDDPTLAERVEAHEAAGTLERVVLESSNRRKSRLRVATDAGTDLGVLVDQPELSAGDVLVVEDDFAVVVEFEAREAFVIDLLEPTDATLLAAVELGHRIGNQHWDIAVEDGTVYIPVAADKAIIEDVLGPYLPEGTETCYEVVDADRFINSDQPVEYGRDSDRGHSHESDHDHSHESDHDHSHESDHDHSHPGGHSHD</sequence>
<evidence type="ECO:0000259" key="5">
    <source>
        <dbReference type="SMART" id="SM00988"/>
    </source>
</evidence>
<organism evidence="6 7">
    <name type="scientific">Halohasta litorea</name>
    <dbReference type="NCBI Taxonomy" id="869891"/>
    <lineage>
        <taxon>Archaea</taxon>
        <taxon>Methanobacteriati</taxon>
        <taxon>Methanobacteriota</taxon>
        <taxon>Stenosarchaea group</taxon>
        <taxon>Halobacteria</taxon>
        <taxon>Halobacteriales</taxon>
        <taxon>Haloferacaceae</taxon>
        <taxon>Halohasta</taxon>
    </lineage>
</organism>
<evidence type="ECO:0000313" key="7">
    <source>
        <dbReference type="Proteomes" id="UP001597052"/>
    </source>
</evidence>
<evidence type="ECO:0000256" key="2">
    <source>
        <dbReference type="ARBA" id="ARBA00022596"/>
    </source>
</evidence>
<dbReference type="RefSeq" id="WP_256395130.1">
    <property type="nucleotide sequence ID" value="NZ_JANHDJ010000001.1"/>
</dbReference>
<dbReference type="NCBIfam" id="NF009752">
    <property type="entry name" value="PRK13261.1-2"/>
    <property type="match status" value="1"/>
</dbReference>
<reference evidence="6 7" key="1">
    <citation type="journal article" date="2019" name="Int. J. Syst. Evol. Microbiol.">
        <title>The Global Catalogue of Microorganisms (GCM) 10K type strain sequencing project: providing services to taxonomists for standard genome sequencing and annotation.</title>
        <authorList>
            <consortium name="The Broad Institute Genomics Platform"/>
            <consortium name="The Broad Institute Genome Sequencing Center for Infectious Disease"/>
            <person name="Wu L."/>
            <person name="Ma J."/>
        </authorList>
    </citation>
    <scope>NUCLEOTIDE SEQUENCE [LARGE SCALE GENOMIC DNA]</scope>
    <source>
        <strain evidence="6 7">CGMCC 1.10593</strain>
    </source>
</reference>